<dbReference type="Proteomes" id="UP000632659">
    <property type="component" value="Unassembled WGS sequence"/>
</dbReference>
<organism evidence="3 4">
    <name type="scientific">Massiliimalia timonensis</name>
    <dbReference type="NCBI Taxonomy" id="1987501"/>
    <lineage>
        <taxon>Bacteria</taxon>
        <taxon>Bacillati</taxon>
        <taxon>Bacillota</taxon>
        <taxon>Clostridia</taxon>
        <taxon>Eubacteriales</taxon>
        <taxon>Oscillospiraceae</taxon>
        <taxon>Massiliimalia</taxon>
    </lineage>
</organism>
<evidence type="ECO:0000256" key="2">
    <source>
        <dbReference type="SAM" id="SignalP"/>
    </source>
</evidence>
<keyword evidence="4" id="KW-1185">Reference proteome</keyword>
<feature type="chain" id="PRO_5038996712" description="Lipoprotein" evidence="2">
    <location>
        <begin position="21"/>
        <end position="164"/>
    </location>
</feature>
<dbReference type="AlphaFoldDB" id="A0A8J6P0B1"/>
<dbReference type="RefSeq" id="WP_093989445.1">
    <property type="nucleotide sequence ID" value="NZ_FYDD01000004.1"/>
</dbReference>
<name>A0A8J6P0B1_9FIRM</name>
<dbReference type="EMBL" id="JACRTL010000002">
    <property type="protein sequence ID" value="MBC8610551.1"/>
    <property type="molecule type" value="Genomic_DNA"/>
</dbReference>
<evidence type="ECO:0008006" key="5">
    <source>
        <dbReference type="Google" id="ProtNLM"/>
    </source>
</evidence>
<evidence type="ECO:0000313" key="3">
    <source>
        <dbReference type="EMBL" id="MBC8610551.1"/>
    </source>
</evidence>
<reference evidence="3" key="1">
    <citation type="submission" date="2020-08" db="EMBL/GenBank/DDBJ databases">
        <title>Genome public.</title>
        <authorList>
            <person name="Liu C."/>
            <person name="Sun Q."/>
        </authorList>
    </citation>
    <scope>NUCLEOTIDE SEQUENCE</scope>
    <source>
        <strain evidence="3">NSJ-15</strain>
    </source>
</reference>
<proteinExistence type="predicted"/>
<keyword evidence="2" id="KW-0732">Signal</keyword>
<sequence>MKKRLLALIMAATMAVTVMVGCGEKKPDDVGSKATSSQAESSQPEEDTSSKAEESSEPAEDTSSEAGEKVEGADSKYLSWTYKEYEAASEEEQMEAIIAVTIYTSNAMGIELTEDMLRASMETDTVKQQLETSKEQIETSMKAVPDKTFKEVLDMGLALLNDDE</sequence>
<feature type="compositionally biased region" description="Polar residues" evidence="1">
    <location>
        <begin position="33"/>
        <end position="42"/>
    </location>
</feature>
<feature type="signal peptide" evidence="2">
    <location>
        <begin position="1"/>
        <end position="20"/>
    </location>
</feature>
<gene>
    <name evidence="3" type="ORF">H8702_05370</name>
</gene>
<dbReference type="OrthoDB" id="9783240at2"/>
<feature type="region of interest" description="Disordered" evidence="1">
    <location>
        <begin position="23"/>
        <end position="71"/>
    </location>
</feature>
<dbReference type="PROSITE" id="PS51257">
    <property type="entry name" value="PROKAR_LIPOPROTEIN"/>
    <property type="match status" value="1"/>
</dbReference>
<accession>A0A8J6P0B1</accession>
<comment type="caution">
    <text evidence="3">The sequence shown here is derived from an EMBL/GenBank/DDBJ whole genome shotgun (WGS) entry which is preliminary data.</text>
</comment>
<evidence type="ECO:0000313" key="4">
    <source>
        <dbReference type="Proteomes" id="UP000632659"/>
    </source>
</evidence>
<evidence type="ECO:0000256" key="1">
    <source>
        <dbReference type="SAM" id="MobiDB-lite"/>
    </source>
</evidence>
<protein>
    <recommendedName>
        <fullName evidence="5">Lipoprotein</fullName>
    </recommendedName>
</protein>